<evidence type="ECO:0000313" key="4">
    <source>
        <dbReference type="Proteomes" id="UP000091956"/>
    </source>
</evidence>
<dbReference type="Proteomes" id="UP000091956">
    <property type="component" value="Unassembled WGS sequence"/>
</dbReference>
<proteinExistence type="predicted"/>
<dbReference type="AlphaFoldDB" id="A0A2P2SVV0"/>
<reference evidence="3 4" key="1">
    <citation type="submission" date="2016-03" db="EMBL/GenBank/DDBJ databases">
        <title>Comparative genomics of Pseudogymnoascus destructans, the fungus causing white-nose syndrome of bats.</title>
        <authorList>
            <person name="Palmer J.M."/>
            <person name="Drees K.P."/>
            <person name="Foster J.T."/>
            <person name="Lindner D.L."/>
        </authorList>
    </citation>
    <scope>NUCLEOTIDE SEQUENCE [LARGE SCALE GENOMIC DNA]</scope>
    <source>
        <strain evidence="3 4">UAMH 10579</strain>
    </source>
</reference>
<reference evidence="4" key="2">
    <citation type="journal article" date="2018" name="Nat. Commun.">
        <title>Extreme sensitivity to ultraviolet light in the fungal pathogen causing white-nose syndrome of bats.</title>
        <authorList>
            <person name="Palmer J.M."/>
            <person name="Drees K.P."/>
            <person name="Foster J.T."/>
            <person name="Lindner D.L."/>
        </authorList>
    </citation>
    <scope>NUCLEOTIDE SEQUENCE [LARGE SCALE GENOMIC DNA]</scope>
    <source>
        <strain evidence="4">UAMH 10579</strain>
    </source>
</reference>
<protein>
    <recommendedName>
        <fullName evidence="5">Ig-like domain-containing protein</fullName>
    </recommendedName>
</protein>
<keyword evidence="4" id="KW-1185">Reference proteome</keyword>
<evidence type="ECO:0000313" key="3">
    <source>
        <dbReference type="EMBL" id="OBU00954.1"/>
    </source>
</evidence>
<dbReference type="GeneID" id="28834159"/>
<dbReference type="OrthoDB" id="3641682at2759"/>
<gene>
    <name evidence="3" type="ORF">VE01_00773</name>
</gene>
<keyword evidence="2" id="KW-0732">Signal</keyword>
<organism evidence="3 4">
    <name type="scientific">Pseudogymnoascus verrucosus</name>
    <dbReference type="NCBI Taxonomy" id="342668"/>
    <lineage>
        <taxon>Eukaryota</taxon>
        <taxon>Fungi</taxon>
        <taxon>Dikarya</taxon>
        <taxon>Ascomycota</taxon>
        <taxon>Pezizomycotina</taxon>
        <taxon>Leotiomycetes</taxon>
        <taxon>Thelebolales</taxon>
        <taxon>Thelebolaceae</taxon>
        <taxon>Pseudogymnoascus</taxon>
    </lineage>
</organism>
<evidence type="ECO:0000256" key="2">
    <source>
        <dbReference type="SAM" id="SignalP"/>
    </source>
</evidence>
<evidence type="ECO:0000256" key="1">
    <source>
        <dbReference type="SAM" id="MobiDB-lite"/>
    </source>
</evidence>
<name>A0A2P2SVV0_9PEZI</name>
<feature type="compositionally biased region" description="Basic and acidic residues" evidence="1">
    <location>
        <begin position="168"/>
        <end position="181"/>
    </location>
</feature>
<accession>A0A2P2SVV0</accession>
<dbReference type="EMBL" id="KV460207">
    <property type="protein sequence ID" value="OBU00954.1"/>
    <property type="molecule type" value="Genomic_DNA"/>
</dbReference>
<dbReference type="RefSeq" id="XP_018134686.1">
    <property type="nucleotide sequence ID" value="XM_018270301.2"/>
</dbReference>
<feature type="chain" id="PRO_5015150830" description="Ig-like domain-containing protein" evidence="2">
    <location>
        <begin position="20"/>
        <end position="339"/>
    </location>
</feature>
<feature type="signal peptide" evidence="2">
    <location>
        <begin position="1"/>
        <end position="19"/>
    </location>
</feature>
<feature type="region of interest" description="Disordered" evidence="1">
    <location>
        <begin position="160"/>
        <end position="181"/>
    </location>
</feature>
<sequence>MKSFVAIAAFAASMPAVLAAPSGQDLKEVNVVIQRLKGTAETDVAIVDKESSEVLGYACSDKLDSGAFAKFPVSADINEYGAGTITLGTTKYTVHEDPNVSGGVSCMKMYDEQEIFVTCAATIPASLQLAPLSARDKTDCFASGSSPILQSLANSMSAQIATPSTKPRSVEDAPRSLEERQGACGTWSSYTALEGDGDPHQNYYLNQLSENIECGSSPSCAVGHEESKSYTIGFSVSGSIDSWIGGGFDVSESWTTGNEYTCYGAAGDTVCVWYKTALTAYTVRNYDYNQCTGASPRGTAVIKSPNNNNKGGNYYCVMGSACRSQGEGYFDLNGRAGGP</sequence>
<evidence type="ECO:0008006" key="5">
    <source>
        <dbReference type="Google" id="ProtNLM"/>
    </source>
</evidence>